<feature type="compositionally biased region" description="Polar residues" evidence="1">
    <location>
        <begin position="318"/>
        <end position="329"/>
    </location>
</feature>
<feature type="region of interest" description="Disordered" evidence="1">
    <location>
        <begin position="1"/>
        <end position="80"/>
    </location>
</feature>
<dbReference type="AlphaFoldDB" id="A0A3M0GRN8"/>
<dbReference type="Proteomes" id="UP000270649">
    <property type="component" value="Unassembled WGS sequence"/>
</dbReference>
<feature type="compositionally biased region" description="Basic and acidic residues" evidence="1">
    <location>
        <begin position="9"/>
        <end position="19"/>
    </location>
</feature>
<evidence type="ECO:0000256" key="1">
    <source>
        <dbReference type="SAM" id="MobiDB-lite"/>
    </source>
</evidence>
<reference evidence="2 3" key="1">
    <citation type="submission" date="2018-10" db="EMBL/GenBank/DDBJ databases">
        <title>Corynebacterium macginleyi genome sequencing and assembly of the type strain and two clinical samples.</title>
        <authorList>
            <person name="Bernier A.-M."/>
            <person name="Bernard K."/>
        </authorList>
    </citation>
    <scope>NUCLEOTIDE SEQUENCE [LARGE SCALE GENOMIC DNA]</scope>
    <source>
        <strain evidence="2 3">NML 120205</strain>
    </source>
</reference>
<comment type="caution">
    <text evidence="2">The sequence shown here is derived from an EMBL/GenBank/DDBJ whole genome shotgun (WGS) entry which is preliminary data.</text>
</comment>
<feature type="compositionally biased region" description="Polar residues" evidence="1">
    <location>
        <begin position="264"/>
        <end position="275"/>
    </location>
</feature>
<proteinExistence type="predicted"/>
<dbReference type="InterPro" id="IPR022183">
    <property type="entry name" value="DUF3710"/>
</dbReference>
<organism evidence="2 3">
    <name type="scientific">Corynebacterium macginleyi</name>
    <dbReference type="NCBI Taxonomy" id="38290"/>
    <lineage>
        <taxon>Bacteria</taxon>
        <taxon>Bacillati</taxon>
        <taxon>Actinomycetota</taxon>
        <taxon>Actinomycetes</taxon>
        <taxon>Mycobacteriales</taxon>
        <taxon>Corynebacteriaceae</taxon>
        <taxon>Corynebacterium</taxon>
    </lineage>
</organism>
<evidence type="ECO:0000313" key="2">
    <source>
        <dbReference type="EMBL" id="RMB64383.1"/>
    </source>
</evidence>
<dbReference type="RefSeq" id="WP_121927241.1">
    <property type="nucleotide sequence ID" value="NZ_CP068291.1"/>
</dbReference>
<name>A0A3M0GRN8_9CORY</name>
<protein>
    <submittedName>
        <fullName evidence="2">DUF3710 domain-containing protein</fullName>
    </submittedName>
</protein>
<sequence length="329" mass="35166">MGIWPFGKKKNDDDRKEEPGNSQQSQQQEPAADSTGSASAESSSFASVKGTATDADAASGQGSTEFAHDAVNGETGPFDGDSVNIDTFDFSDSSIGILDLGSMRIPLPKDSQVQVEMGEQGPKMLHIVTKAGRITPVAFAAPRKPGQWAESVEEIKEGMGRDGLSVTTEQGPWGVEIIGKNDNGQLRVIGAEGPRWMLRLTLAAPNGLEEDLTQIARDVASRTFVYRGEDPILAGNALSVIMPKQLVEQVKQAMETRQQEQTDAKSQGQSAQSHPENGVGGPDPTAVAEAERQLRDVGAQPRPRDNESLAHDQDKGSNPHTDNNPNTDK</sequence>
<feature type="compositionally biased region" description="Low complexity" evidence="1">
    <location>
        <begin position="31"/>
        <end position="47"/>
    </location>
</feature>
<accession>A0A3M0GRN8</accession>
<gene>
    <name evidence="2" type="ORF">D9543_00945</name>
</gene>
<feature type="compositionally biased region" description="Basic and acidic residues" evidence="1">
    <location>
        <begin position="302"/>
        <end position="317"/>
    </location>
</feature>
<feature type="compositionally biased region" description="Polar residues" evidence="1">
    <location>
        <begin position="20"/>
        <end position="29"/>
    </location>
</feature>
<evidence type="ECO:0000313" key="3">
    <source>
        <dbReference type="Proteomes" id="UP000270649"/>
    </source>
</evidence>
<feature type="region of interest" description="Disordered" evidence="1">
    <location>
        <begin position="251"/>
        <end position="329"/>
    </location>
</feature>
<dbReference type="Pfam" id="PF12502">
    <property type="entry name" value="DUF3710"/>
    <property type="match status" value="1"/>
</dbReference>
<dbReference type="EMBL" id="REGC01000001">
    <property type="protein sequence ID" value="RMB64383.1"/>
    <property type="molecule type" value="Genomic_DNA"/>
</dbReference>
<dbReference type="OrthoDB" id="8480367at2"/>